<feature type="signal peptide" evidence="2">
    <location>
        <begin position="1"/>
        <end position="22"/>
    </location>
</feature>
<feature type="chain" id="PRO_5038054453" description="Beta-lactamase-related domain-containing protein" evidence="2">
    <location>
        <begin position="23"/>
        <end position="472"/>
    </location>
</feature>
<evidence type="ECO:0000256" key="1">
    <source>
        <dbReference type="SAM" id="MobiDB-lite"/>
    </source>
</evidence>
<keyword evidence="5" id="KW-1185">Reference proteome</keyword>
<dbReference type="Pfam" id="PF00144">
    <property type="entry name" value="Beta-lactamase"/>
    <property type="match status" value="1"/>
</dbReference>
<dbReference type="RefSeq" id="WP_188694790.1">
    <property type="nucleotide sequence ID" value="NZ_BMLS01000003.1"/>
</dbReference>
<evidence type="ECO:0000259" key="3">
    <source>
        <dbReference type="Pfam" id="PF00144"/>
    </source>
</evidence>
<protein>
    <recommendedName>
        <fullName evidence="3">Beta-lactamase-related domain-containing protein</fullName>
    </recommendedName>
</protein>
<name>A0A918DL16_9ALTE</name>
<dbReference type="PANTHER" id="PTHR46825">
    <property type="entry name" value="D-ALANYL-D-ALANINE-CARBOXYPEPTIDASE/ENDOPEPTIDASE AMPH"/>
    <property type="match status" value="1"/>
</dbReference>
<dbReference type="InterPro" id="IPR050491">
    <property type="entry name" value="AmpC-like"/>
</dbReference>
<dbReference type="SUPFAM" id="SSF56601">
    <property type="entry name" value="beta-lactamase/transpeptidase-like"/>
    <property type="match status" value="1"/>
</dbReference>
<dbReference type="AlphaFoldDB" id="A0A918DL16"/>
<dbReference type="InterPro" id="IPR001466">
    <property type="entry name" value="Beta-lactam-related"/>
</dbReference>
<evidence type="ECO:0000313" key="5">
    <source>
        <dbReference type="Proteomes" id="UP000606935"/>
    </source>
</evidence>
<dbReference type="Proteomes" id="UP000606935">
    <property type="component" value="Unassembled WGS sequence"/>
</dbReference>
<comment type="caution">
    <text evidence="4">The sequence shown here is derived from an EMBL/GenBank/DDBJ whole genome shotgun (WGS) entry which is preliminary data.</text>
</comment>
<proteinExistence type="predicted"/>
<reference evidence="4" key="1">
    <citation type="journal article" date="2014" name="Int. J. Syst. Evol. Microbiol.">
        <title>Complete genome sequence of Corynebacterium casei LMG S-19264T (=DSM 44701T), isolated from a smear-ripened cheese.</title>
        <authorList>
            <consortium name="US DOE Joint Genome Institute (JGI-PGF)"/>
            <person name="Walter F."/>
            <person name="Albersmeier A."/>
            <person name="Kalinowski J."/>
            <person name="Ruckert C."/>
        </authorList>
    </citation>
    <scope>NUCLEOTIDE SEQUENCE</scope>
    <source>
        <strain evidence="4">CGMCC 1.7086</strain>
    </source>
</reference>
<gene>
    <name evidence="4" type="ORF">GCM10010982_22340</name>
</gene>
<dbReference type="Gene3D" id="3.40.710.10">
    <property type="entry name" value="DD-peptidase/beta-lactamase superfamily"/>
    <property type="match status" value="1"/>
</dbReference>
<accession>A0A918DL16</accession>
<reference evidence="4" key="2">
    <citation type="submission" date="2020-09" db="EMBL/GenBank/DDBJ databases">
        <authorList>
            <person name="Sun Q."/>
            <person name="Zhou Y."/>
        </authorList>
    </citation>
    <scope>NUCLEOTIDE SEQUENCE</scope>
    <source>
        <strain evidence="4">CGMCC 1.7086</strain>
    </source>
</reference>
<evidence type="ECO:0000313" key="4">
    <source>
        <dbReference type="EMBL" id="GGO69961.1"/>
    </source>
</evidence>
<sequence length="472" mass="51401">MSRFSLPLAAMLCGLTSANAIAALSAQQVKKVDEILNVAQWESEPGCSAGVFKQGELVYQSASGLADLTSGLPLDKDTRFYAASLSKQFTALGMMKLVEQGKLKLSDTVQQYFPEFPTYSQPVTISMLIHHTSGIRDALGLMRLAGVPNLSATNLQATLDLMMRQQATDFTPGTQYAYSNGGYLLLAGIIEQVSGLPFQDYMRDTILAPLGMHNSFFAAAPIPDGFTANGYLNHEGRFTLQNDFPAFSGSGGLITSLNDLAKYEYDIAKGHKVWNAATRKAMQTPATFNNGQVVREQHGLIYGGGVKFGYQKGREWMQHTGASSTFKSAYGRLLDSGYSFILLCNRSDGKPADKMHALADLLGNAASDRSDEDKRSHKNLPAPQPGDVPPAGEYYSKELDVVYKVTPISPESAEITMISTWPGHLEPGSTLHLNKDAEGLLRDGPYILEYNQGDKGFSMRRGNIHGIRFVPQ</sequence>
<dbReference type="InterPro" id="IPR012338">
    <property type="entry name" value="Beta-lactam/transpept-like"/>
</dbReference>
<feature type="domain" description="Beta-lactamase-related" evidence="3">
    <location>
        <begin position="44"/>
        <end position="361"/>
    </location>
</feature>
<organism evidence="4 5">
    <name type="scientific">Bowmanella pacifica</name>
    <dbReference type="NCBI Taxonomy" id="502051"/>
    <lineage>
        <taxon>Bacteria</taxon>
        <taxon>Pseudomonadati</taxon>
        <taxon>Pseudomonadota</taxon>
        <taxon>Gammaproteobacteria</taxon>
        <taxon>Alteromonadales</taxon>
        <taxon>Alteromonadaceae</taxon>
        <taxon>Bowmanella</taxon>
    </lineage>
</organism>
<evidence type="ECO:0000256" key="2">
    <source>
        <dbReference type="SAM" id="SignalP"/>
    </source>
</evidence>
<keyword evidence="2" id="KW-0732">Signal</keyword>
<feature type="region of interest" description="Disordered" evidence="1">
    <location>
        <begin position="366"/>
        <end position="391"/>
    </location>
</feature>
<dbReference type="PANTHER" id="PTHR46825:SF9">
    <property type="entry name" value="BETA-LACTAMASE-RELATED DOMAIN-CONTAINING PROTEIN"/>
    <property type="match status" value="1"/>
</dbReference>
<dbReference type="EMBL" id="BMLS01000003">
    <property type="protein sequence ID" value="GGO69961.1"/>
    <property type="molecule type" value="Genomic_DNA"/>
</dbReference>